<sequence>MSLTPVDSLASDDDDHSTVAPAPGRTRATRSQSVKKQPSRPKTTYQLAHPASHARHRRLKFRPKLLLQLQRVSPSTRPLPILDVLPSTVFLPRLARRFPTIFRGKKGLGPYDLIIVMSDLYERTPGDIASKYLGPNDEDNEHREVVATICQMPKEDGALSQGKAEICLIQGPVWEATPLANGSYEFRANTDQGVQVLRWVSRGGKSRRVSAPPGSPLQEDAKRFTFSVIDPNTRRHPVIAAMTRNVLEVYDEYSTTFPQGDLPTTPTCGMSVVSDSSELDTPVDRDMVKTGDDLRAIIIITSIWVAFREGWSRNFTYDDTVLSLNSKAICSPAASRQSSPVAVRGADELLSEDRDKYPDGPSLNSIRNRLPGSTTFPSHSSNSSEWARSTKYASLPRRSKSTGAAFIERSNRRSASASENQPQRHSMLPIAQESDRAVAEDPRSSRGLSSPSQSVDPRDTGKPDRAIDKPAVSTGRSRKQSTASTEKSNKPLGSQGVDPAPSKGKRRHRFSGFFDFFTRKSGHP</sequence>
<dbReference type="eggNOG" id="ENOG502RZFD">
    <property type="taxonomic scope" value="Eukaryota"/>
</dbReference>
<dbReference type="AlphaFoldDB" id="A1CI59"/>
<feature type="compositionally biased region" description="Basic and acidic residues" evidence="1">
    <location>
        <begin position="456"/>
        <end position="468"/>
    </location>
</feature>
<keyword evidence="3" id="KW-1185">Reference proteome</keyword>
<dbReference type="GeneID" id="4703805"/>
<dbReference type="RefSeq" id="XP_001271990.1">
    <property type="nucleotide sequence ID" value="XM_001271989.1"/>
</dbReference>
<dbReference type="KEGG" id="act:ACLA_050360"/>
<dbReference type="HOGENOM" id="CLU_032823_0_0_1"/>
<dbReference type="EMBL" id="DS027054">
    <property type="protein sequence ID" value="EAW10564.1"/>
    <property type="molecule type" value="Genomic_DNA"/>
</dbReference>
<reference evidence="2 3" key="1">
    <citation type="journal article" date="2008" name="PLoS Genet.">
        <title>Genomic islands in the pathogenic filamentous fungus Aspergillus fumigatus.</title>
        <authorList>
            <person name="Fedorova N.D."/>
            <person name="Khaldi N."/>
            <person name="Joardar V.S."/>
            <person name="Maiti R."/>
            <person name="Amedeo P."/>
            <person name="Anderson M.J."/>
            <person name="Crabtree J."/>
            <person name="Silva J.C."/>
            <person name="Badger J.H."/>
            <person name="Albarraq A."/>
            <person name="Angiuoli S."/>
            <person name="Bussey H."/>
            <person name="Bowyer P."/>
            <person name="Cotty P.J."/>
            <person name="Dyer P.S."/>
            <person name="Egan A."/>
            <person name="Galens K."/>
            <person name="Fraser-Liggett C.M."/>
            <person name="Haas B.J."/>
            <person name="Inman J.M."/>
            <person name="Kent R."/>
            <person name="Lemieux S."/>
            <person name="Malavazi I."/>
            <person name="Orvis J."/>
            <person name="Roemer T."/>
            <person name="Ronning C.M."/>
            <person name="Sundaram J.P."/>
            <person name="Sutton G."/>
            <person name="Turner G."/>
            <person name="Venter J.C."/>
            <person name="White O.R."/>
            <person name="Whitty B.R."/>
            <person name="Youngman P."/>
            <person name="Wolfe K.H."/>
            <person name="Goldman G.H."/>
            <person name="Wortman J.R."/>
            <person name="Jiang B."/>
            <person name="Denning D.W."/>
            <person name="Nierman W.C."/>
        </authorList>
    </citation>
    <scope>NUCLEOTIDE SEQUENCE [LARGE SCALE GENOMIC DNA]</scope>
    <source>
        <strain evidence="3">ATCC 1007 / CBS 513.65 / DSM 816 / NCTC 3887 / NRRL 1</strain>
    </source>
</reference>
<feature type="region of interest" description="Disordered" evidence="1">
    <location>
        <begin position="1"/>
        <end position="55"/>
    </location>
</feature>
<evidence type="ECO:0000313" key="2">
    <source>
        <dbReference type="EMBL" id="EAW10564.1"/>
    </source>
</evidence>
<feature type="compositionally biased region" description="Low complexity" evidence="1">
    <location>
        <begin position="373"/>
        <end position="384"/>
    </location>
</feature>
<feature type="compositionally biased region" description="Polar residues" evidence="1">
    <location>
        <begin position="29"/>
        <end position="46"/>
    </location>
</feature>
<feature type="compositionally biased region" description="Low complexity" evidence="1">
    <location>
        <begin position="445"/>
        <end position="454"/>
    </location>
</feature>
<proteinExistence type="predicted"/>
<dbReference type="VEuPathDB" id="FungiDB:ACLA_050360"/>
<organism evidence="2 3">
    <name type="scientific">Aspergillus clavatus (strain ATCC 1007 / CBS 513.65 / DSM 816 / NCTC 3887 / NRRL 1 / QM 1276 / 107)</name>
    <dbReference type="NCBI Taxonomy" id="344612"/>
    <lineage>
        <taxon>Eukaryota</taxon>
        <taxon>Fungi</taxon>
        <taxon>Dikarya</taxon>
        <taxon>Ascomycota</taxon>
        <taxon>Pezizomycotina</taxon>
        <taxon>Eurotiomycetes</taxon>
        <taxon>Eurotiomycetidae</taxon>
        <taxon>Eurotiales</taxon>
        <taxon>Aspergillaceae</taxon>
        <taxon>Aspergillus</taxon>
        <taxon>Aspergillus subgen. Fumigati</taxon>
    </lineage>
</organism>
<dbReference type="OrthoDB" id="5404323at2759"/>
<gene>
    <name evidence="2" type="ORF">ACLA_050360</name>
</gene>
<protein>
    <submittedName>
        <fullName evidence="2">Uncharacterized protein</fullName>
    </submittedName>
</protein>
<evidence type="ECO:0000313" key="3">
    <source>
        <dbReference type="Proteomes" id="UP000006701"/>
    </source>
</evidence>
<feature type="region of interest" description="Disordered" evidence="1">
    <location>
        <begin position="349"/>
        <end position="524"/>
    </location>
</feature>
<dbReference type="OMA" id="EGWSHNF"/>
<feature type="compositionally biased region" description="Basic and acidic residues" evidence="1">
    <location>
        <begin position="349"/>
        <end position="358"/>
    </location>
</feature>
<evidence type="ECO:0000256" key="1">
    <source>
        <dbReference type="SAM" id="MobiDB-lite"/>
    </source>
</evidence>
<feature type="compositionally biased region" description="Basic and acidic residues" evidence="1">
    <location>
        <begin position="433"/>
        <end position="444"/>
    </location>
</feature>
<dbReference type="Proteomes" id="UP000006701">
    <property type="component" value="Unassembled WGS sequence"/>
</dbReference>
<name>A1CI59_ASPCL</name>
<accession>A1CI59</accession>